<dbReference type="GO" id="GO:0006078">
    <property type="term" value="P:(1-&gt;6)-beta-D-glucan biosynthetic process"/>
    <property type="evidence" value="ECO:0007669"/>
    <property type="project" value="TreeGrafter"/>
</dbReference>
<evidence type="ECO:0000256" key="4">
    <source>
        <dbReference type="ARBA" id="ARBA00022968"/>
    </source>
</evidence>
<dbReference type="PANTHER" id="PTHR31361">
    <property type="entry name" value="BETA-GLUCAN SYNTHESIS-ASSOCIATED PROTEIN KRE6-RELATED"/>
    <property type="match status" value="1"/>
</dbReference>
<feature type="compositionally biased region" description="Polar residues" evidence="9">
    <location>
        <begin position="779"/>
        <end position="801"/>
    </location>
</feature>
<dbReference type="GO" id="GO:0005789">
    <property type="term" value="C:endoplasmic reticulum membrane"/>
    <property type="evidence" value="ECO:0007669"/>
    <property type="project" value="TreeGrafter"/>
</dbReference>
<evidence type="ECO:0000256" key="6">
    <source>
        <dbReference type="ARBA" id="ARBA00023136"/>
    </source>
</evidence>
<comment type="similarity">
    <text evidence="2">Belongs to the SKN1/KRE6 family.</text>
</comment>
<comment type="caution">
    <text evidence="12">The sequence shown here is derived from an EMBL/GenBank/DDBJ whole genome shotgun (WGS) entry which is preliminary data.</text>
</comment>
<feature type="region of interest" description="Disordered" evidence="9">
    <location>
        <begin position="92"/>
        <end position="112"/>
    </location>
</feature>
<feature type="domain" description="GH16" evidence="11">
    <location>
        <begin position="186"/>
        <end position="588"/>
    </location>
</feature>
<organism evidence="12 13">
    <name type="scientific">Leucocoprinus birnbaumii</name>
    <dbReference type="NCBI Taxonomy" id="56174"/>
    <lineage>
        <taxon>Eukaryota</taxon>
        <taxon>Fungi</taxon>
        <taxon>Dikarya</taxon>
        <taxon>Basidiomycota</taxon>
        <taxon>Agaricomycotina</taxon>
        <taxon>Agaricomycetes</taxon>
        <taxon>Agaricomycetidae</taxon>
        <taxon>Agaricales</taxon>
        <taxon>Agaricineae</taxon>
        <taxon>Agaricaceae</taxon>
        <taxon>Leucocoprinus</taxon>
    </lineage>
</organism>
<dbReference type="GO" id="GO:0031505">
    <property type="term" value="P:fungal-type cell wall organization"/>
    <property type="evidence" value="ECO:0007669"/>
    <property type="project" value="TreeGrafter"/>
</dbReference>
<keyword evidence="4" id="KW-0735">Signal-anchor</keyword>
<dbReference type="PROSITE" id="PS51762">
    <property type="entry name" value="GH16_2"/>
    <property type="match status" value="1"/>
</dbReference>
<keyword evidence="3 10" id="KW-0812">Transmembrane</keyword>
<dbReference type="InterPro" id="IPR013320">
    <property type="entry name" value="ConA-like_dom_sf"/>
</dbReference>
<reference evidence="12" key="1">
    <citation type="submission" date="2022-07" db="EMBL/GenBank/DDBJ databases">
        <title>Genome Sequence of Leucocoprinus birnbaumii.</title>
        <authorList>
            <person name="Buettner E."/>
        </authorList>
    </citation>
    <scope>NUCLEOTIDE SEQUENCE</scope>
    <source>
        <strain evidence="12">VT141</strain>
    </source>
</reference>
<evidence type="ECO:0000256" key="5">
    <source>
        <dbReference type="ARBA" id="ARBA00022989"/>
    </source>
</evidence>
<dbReference type="CDD" id="cd02180">
    <property type="entry name" value="GH16_fungal_KRE6_glucanase"/>
    <property type="match status" value="1"/>
</dbReference>
<evidence type="ECO:0000256" key="7">
    <source>
        <dbReference type="ARBA" id="ARBA00023180"/>
    </source>
</evidence>
<feature type="compositionally biased region" description="Basic and acidic residues" evidence="9">
    <location>
        <begin position="94"/>
        <end position="108"/>
    </location>
</feature>
<evidence type="ECO:0000313" key="13">
    <source>
        <dbReference type="Proteomes" id="UP001213000"/>
    </source>
</evidence>
<proteinExistence type="inferred from homology"/>
<comment type="subcellular location">
    <subcellularLocation>
        <location evidence="1">Membrane</location>
        <topology evidence="1">Single-pass type II membrane protein</topology>
    </subcellularLocation>
</comment>
<evidence type="ECO:0000256" key="2">
    <source>
        <dbReference type="ARBA" id="ARBA00010962"/>
    </source>
</evidence>
<evidence type="ECO:0000259" key="11">
    <source>
        <dbReference type="PROSITE" id="PS51762"/>
    </source>
</evidence>
<evidence type="ECO:0000256" key="8">
    <source>
        <dbReference type="ARBA" id="ARBA00023316"/>
    </source>
</evidence>
<dbReference type="GO" id="GO:0005886">
    <property type="term" value="C:plasma membrane"/>
    <property type="evidence" value="ECO:0007669"/>
    <property type="project" value="TreeGrafter"/>
</dbReference>
<dbReference type="Pfam" id="PF03935">
    <property type="entry name" value="SKN1_KRE6_Sbg1"/>
    <property type="match status" value="2"/>
</dbReference>
<feature type="transmembrane region" description="Helical" evidence="10">
    <location>
        <begin position="119"/>
        <end position="142"/>
    </location>
</feature>
<dbReference type="AlphaFoldDB" id="A0AAD5YXH2"/>
<feature type="transmembrane region" description="Helical" evidence="10">
    <location>
        <begin position="640"/>
        <end position="661"/>
    </location>
</feature>
<name>A0AAD5YXH2_9AGAR</name>
<dbReference type="FunFam" id="2.60.120.200:FF:000259">
    <property type="entry name" value="Chromosome 9, whole genome shotgun sequence"/>
    <property type="match status" value="1"/>
</dbReference>
<keyword evidence="7" id="KW-0325">Glycoprotein</keyword>
<dbReference type="Proteomes" id="UP001213000">
    <property type="component" value="Unassembled WGS sequence"/>
</dbReference>
<sequence>MVSLTDNPTPTSKVAASSFEALLGTNATTRIGNLEDGIGRHVGGDFDTRSVSDKVTSWSSYFPRMSALHPQYSLAPSPRAWGMPLMMNSSEPDDYLHNPDPKRDRKSDQGGTICTSRGIANLGCLFILVAGMMMLFAGFPVLQHFLKKKPSNQGGFNLGGTNATGQVPNIPGNYMLIDKDTPKDAYTKKSYMYPNQKLQLVFSDEFNQDGRTFYPGDDPFWEAVDLHYWGTNDLEWYDPQQATTEGGALRLRLAQVANPADNHNMKYRSGMIQSWNKFCFTGGLVETSVTLPGGTKVSGLWPAMYVSLLILTRLQESADLDVAAPFESSWAMGNLGRAGYGATLEGMWPYSYDACDVGTLPNQTFPGTQNPAAALSGGDPQWDGVLSFLPGQRLSACTCPGESHPGPVRSDGTYVGRAAPEIDVFEATIAGGIGQVSQSAQWAPYNAGYKWLNNSDNLIIYDPQITELNAYHGGVYQQTTSGLSNTNQSCYELETGCFAVYGFEYKPGFDKSYITWVNNGVQAWTMMGAGMAADPETQIHARPVPVEPMYLIANLGFSPNFGYIDFDNLQFPATMSVDYIRVYQPEDAINIGCDPVDYPTMNYIQTFEEAYTNFNLTLWNSPNYPNEWPKNRLNGGSMIYLFWAFYAWLFSAALGAVVPAMSPLQLRQIAQDSTLPPNANALPNANGPPNAVPPNNGVPNPNPDPPPGIVDTSTLLGLPTAGQVVTITFGSSTFTSTVPSSTTTITHTTTPLPSITGTITAATTVIEETITTVLETEPPATSGSTQAVVTGSSAESNSNGAVGSMARKGGRNFQLVGAILLGLLLVNH</sequence>
<evidence type="ECO:0000256" key="10">
    <source>
        <dbReference type="SAM" id="Phobius"/>
    </source>
</evidence>
<dbReference type="Gene3D" id="2.60.120.200">
    <property type="match status" value="2"/>
</dbReference>
<feature type="compositionally biased region" description="Low complexity" evidence="9">
    <location>
        <begin position="675"/>
        <end position="699"/>
    </location>
</feature>
<evidence type="ECO:0000313" key="12">
    <source>
        <dbReference type="EMBL" id="KAJ3570177.1"/>
    </source>
</evidence>
<gene>
    <name evidence="12" type="ORF">NP233_g4569</name>
</gene>
<accession>A0AAD5YXH2</accession>
<dbReference type="EMBL" id="JANIEX010000250">
    <property type="protein sequence ID" value="KAJ3570177.1"/>
    <property type="molecule type" value="Genomic_DNA"/>
</dbReference>
<evidence type="ECO:0000256" key="3">
    <source>
        <dbReference type="ARBA" id="ARBA00022692"/>
    </source>
</evidence>
<feature type="region of interest" description="Disordered" evidence="9">
    <location>
        <begin position="675"/>
        <end position="713"/>
    </location>
</feature>
<dbReference type="SUPFAM" id="SSF49899">
    <property type="entry name" value="Concanavalin A-like lectins/glucanases"/>
    <property type="match status" value="1"/>
</dbReference>
<keyword evidence="13" id="KW-1185">Reference proteome</keyword>
<dbReference type="InterPro" id="IPR005629">
    <property type="entry name" value="Skn1/Kre6/Sbg1"/>
</dbReference>
<evidence type="ECO:0000256" key="1">
    <source>
        <dbReference type="ARBA" id="ARBA00004606"/>
    </source>
</evidence>
<keyword evidence="6 10" id="KW-0472">Membrane</keyword>
<evidence type="ECO:0000256" key="9">
    <source>
        <dbReference type="SAM" id="MobiDB-lite"/>
    </source>
</evidence>
<dbReference type="PANTHER" id="PTHR31361:SF1">
    <property type="entry name" value="BETA-GLUCAN SYNTHESIS-ASSOCIATED PROTEIN KRE6-RELATED"/>
    <property type="match status" value="1"/>
</dbReference>
<protein>
    <recommendedName>
        <fullName evidence="11">GH16 domain-containing protein</fullName>
    </recommendedName>
</protein>
<keyword evidence="8" id="KW-0961">Cell wall biogenesis/degradation</keyword>
<dbReference type="InterPro" id="IPR000757">
    <property type="entry name" value="Beta-glucanase-like"/>
</dbReference>
<dbReference type="GO" id="GO:0015926">
    <property type="term" value="F:glucosidase activity"/>
    <property type="evidence" value="ECO:0007669"/>
    <property type="project" value="TreeGrafter"/>
</dbReference>
<feature type="region of interest" description="Disordered" evidence="9">
    <location>
        <begin position="777"/>
        <end position="803"/>
    </location>
</feature>
<keyword evidence="5 10" id="KW-1133">Transmembrane helix</keyword>